<evidence type="ECO:0000313" key="6">
    <source>
        <dbReference type="Proteomes" id="UP000886520"/>
    </source>
</evidence>
<keyword evidence="3" id="KW-0067">ATP-binding</keyword>
<dbReference type="GO" id="GO:0016874">
    <property type="term" value="F:ligase activity"/>
    <property type="evidence" value="ECO:0007669"/>
    <property type="project" value="UniProtKB-KW"/>
</dbReference>
<dbReference type="Pfam" id="PF01406">
    <property type="entry name" value="tRNA-synt_1e"/>
    <property type="match status" value="1"/>
</dbReference>
<dbReference type="InterPro" id="IPR014729">
    <property type="entry name" value="Rossmann-like_a/b/a_fold"/>
</dbReference>
<protein>
    <recommendedName>
        <fullName evidence="4">tRNA synthetases class I catalytic domain-containing protein</fullName>
    </recommendedName>
</protein>
<dbReference type="InterPro" id="IPR032678">
    <property type="entry name" value="tRNA-synt_1_cat_dom"/>
</dbReference>
<evidence type="ECO:0000313" key="5">
    <source>
        <dbReference type="EMBL" id="KAI5059221.1"/>
    </source>
</evidence>
<feature type="domain" description="tRNA synthetases class I catalytic" evidence="4">
    <location>
        <begin position="124"/>
        <end position="165"/>
    </location>
</feature>
<sequence length="235" mass="26770">MLLGPVPMAWHLICLWQAAPGRPSTLETRRARIRVQAIVRKKVEMSTFLLTNMLRSMVHMDLYLVVTLMKIELVSMSSVMNESTIQQISLLGRVQSKASLPGKVHGAWVGQLRVAQHATRVVSITWLHNGFVTVDTQKMSKSLGNFFTIREVRCFILSRDIRMSIVWNAKRFVLQTLLSLFSTLVEHSWHPYKIVPWVVQLDFLVGSSGLPSTSQLQRRLLPIHFRTPVNARGSE</sequence>
<organism evidence="5 6">
    <name type="scientific">Adiantum capillus-veneris</name>
    <name type="common">Maidenhair fern</name>
    <dbReference type="NCBI Taxonomy" id="13818"/>
    <lineage>
        <taxon>Eukaryota</taxon>
        <taxon>Viridiplantae</taxon>
        <taxon>Streptophyta</taxon>
        <taxon>Embryophyta</taxon>
        <taxon>Tracheophyta</taxon>
        <taxon>Polypodiopsida</taxon>
        <taxon>Polypodiidae</taxon>
        <taxon>Polypodiales</taxon>
        <taxon>Pteridineae</taxon>
        <taxon>Pteridaceae</taxon>
        <taxon>Vittarioideae</taxon>
        <taxon>Adiantum</taxon>
    </lineage>
</organism>
<dbReference type="SUPFAM" id="SSF52374">
    <property type="entry name" value="Nucleotidylyl transferase"/>
    <property type="match status" value="1"/>
</dbReference>
<accession>A0A9D4U2Y1</accession>
<keyword evidence="6" id="KW-1185">Reference proteome</keyword>
<dbReference type="EMBL" id="JABFUD020000025">
    <property type="protein sequence ID" value="KAI5059221.1"/>
    <property type="molecule type" value="Genomic_DNA"/>
</dbReference>
<dbReference type="GO" id="GO:0005524">
    <property type="term" value="F:ATP binding"/>
    <property type="evidence" value="ECO:0007669"/>
    <property type="project" value="UniProtKB-KW"/>
</dbReference>
<evidence type="ECO:0000259" key="4">
    <source>
        <dbReference type="Pfam" id="PF01406"/>
    </source>
</evidence>
<keyword evidence="2" id="KW-0547">Nucleotide-binding</keyword>
<reference evidence="5" key="1">
    <citation type="submission" date="2021-01" db="EMBL/GenBank/DDBJ databases">
        <title>Adiantum capillus-veneris genome.</title>
        <authorList>
            <person name="Fang Y."/>
            <person name="Liao Q."/>
        </authorList>
    </citation>
    <scope>NUCLEOTIDE SEQUENCE</scope>
    <source>
        <strain evidence="5">H3</strain>
        <tissue evidence="5">Leaf</tissue>
    </source>
</reference>
<keyword evidence="1" id="KW-0436">Ligase</keyword>
<gene>
    <name evidence="5" type="ORF">GOP47_0025540</name>
</gene>
<dbReference type="AlphaFoldDB" id="A0A9D4U2Y1"/>
<dbReference type="Gene3D" id="3.40.50.620">
    <property type="entry name" value="HUPs"/>
    <property type="match status" value="1"/>
</dbReference>
<dbReference type="Proteomes" id="UP000886520">
    <property type="component" value="Chromosome 25"/>
</dbReference>
<evidence type="ECO:0000256" key="3">
    <source>
        <dbReference type="ARBA" id="ARBA00022840"/>
    </source>
</evidence>
<comment type="caution">
    <text evidence="5">The sequence shown here is derived from an EMBL/GenBank/DDBJ whole genome shotgun (WGS) entry which is preliminary data.</text>
</comment>
<name>A0A9D4U2Y1_ADICA</name>
<proteinExistence type="predicted"/>
<evidence type="ECO:0000256" key="1">
    <source>
        <dbReference type="ARBA" id="ARBA00022598"/>
    </source>
</evidence>
<evidence type="ECO:0000256" key="2">
    <source>
        <dbReference type="ARBA" id="ARBA00022741"/>
    </source>
</evidence>